<evidence type="ECO:0000256" key="1">
    <source>
        <dbReference type="ARBA" id="ARBA00004651"/>
    </source>
</evidence>
<organism evidence="9 10">
    <name type="scientific">Paenibacillus phytorum</name>
    <dbReference type="NCBI Taxonomy" id="2654977"/>
    <lineage>
        <taxon>Bacteria</taxon>
        <taxon>Bacillati</taxon>
        <taxon>Bacillota</taxon>
        <taxon>Bacilli</taxon>
        <taxon>Bacillales</taxon>
        <taxon>Paenibacillaceae</taxon>
        <taxon>Paenibacillus</taxon>
    </lineage>
</organism>
<evidence type="ECO:0000256" key="6">
    <source>
        <dbReference type="ARBA" id="ARBA00023136"/>
    </source>
</evidence>
<feature type="domain" description="ABC transmembrane type-1" evidence="8">
    <location>
        <begin position="90"/>
        <end position="305"/>
    </location>
</feature>
<keyword evidence="2 7" id="KW-0813">Transport</keyword>
<protein>
    <submittedName>
        <fullName evidence="9">ABC transporter permease subunit</fullName>
    </submittedName>
</protein>
<gene>
    <name evidence="9" type="ORF">GC098_19395</name>
</gene>
<dbReference type="PANTHER" id="PTHR30193:SF37">
    <property type="entry name" value="INNER MEMBRANE ABC TRANSPORTER PERMEASE PROTEIN YCJO"/>
    <property type="match status" value="1"/>
</dbReference>
<keyword evidence="3" id="KW-1003">Cell membrane</keyword>
<name>A0ABX1XYX8_9BACL</name>
<dbReference type="PROSITE" id="PS50928">
    <property type="entry name" value="ABC_TM1"/>
    <property type="match status" value="1"/>
</dbReference>
<feature type="transmembrane region" description="Helical" evidence="7">
    <location>
        <begin position="89"/>
        <end position="119"/>
    </location>
</feature>
<feature type="transmembrane region" description="Helical" evidence="7">
    <location>
        <begin position="140"/>
        <end position="158"/>
    </location>
</feature>
<accession>A0ABX1XYX8</accession>
<keyword evidence="10" id="KW-1185">Reference proteome</keyword>
<dbReference type="EMBL" id="WHOA01000127">
    <property type="protein sequence ID" value="NOU73559.1"/>
    <property type="molecule type" value="Genomic_DNA"/>
</dbReference>
<evidence type="ECO:0000256" key="3">
    <source>
        <dbReference type="ARBA" id="ARBA00022475"/>
    </source>
</evidence>
<dbReference type="PANTHER" id="PTHR30193">
    <property type="entry name" value="ABC TRANSPORTER PERMEASE PROTEIN"/>
    <property type="match status" value="1"/>
</dbReference>
<dbReference type="InterPro" id="IPR035906">
    <property type="entry name" value="MetI-like_sf"/>
</dbReference>
<dbReference type="InterPro" id="IPR000515">
    <property type="entry name" value="MetI-like"/>
</dbReference>
<dbReference type="CDD" id="cd06261">
    <property type="entry name" value="TM_PBP2"/>
    <property type="match status" value="1"/>
</dbReference>
<keyword evidence="4 7" id="KW-0812">Transmembrane</keyword>
<dbReference type="Gene3D" id="1.10.3720.10">
    <property type="entry name" value="MetI-like"/>
    <property type="match status" value="1"/>
</dbReference>
<dbReference type="RefSeq" id="WP_216625342.1">
    <property type="nucleotide sequence ID" value="NZ_WHOA01000127.1"/>
</dbReference>
<dbReference type="InterPro" id="IPR051393">
    <property type="entry name" value="ABC_transporter_permease"/>
</dbReference>
<dbReference type="SUPFAM" id="SSF161098">
    <property type="entry name" value="MetI-like"/>
    <property type="match status" value="1"/>
</dbReference>
<dbReference type="Pfam" id="PF00528">
    <property type="entry name" value="BPD_transp_1"/>
    <property type="match status" value="1"/>
</dbReference>
<proteinExistence type="inferred from homology"/>
<evidence type="ECO:0000313" key="9">
    <source>
        <dbReference type="EMBL" id="NOU73559.1"/>
    </source>
</evidence>
<sequence length="329" mass="37579">MEVSVPMMNAELHKDPAALKRPLWSKIREQLAPGIMLLPFMLNQYVLFVITAVIVILISFTSMDSALQWNFNGLDNFKRALIDPAIGLIIWNTVLFVCVTMLIKMVWGLTIALSTTYYIRSKRIGALFRMIWLLPRVSPGVVEALLWTWIFSSGSYGILNQIMHALYGWEPVNWLDRYPLMINIAVSGIMGSSLSMIVFSSAIQSIEKSYFYVAKVDGASEWVILRKLMLPFLKWPLTFLLIWQGLSMFTSYESILLLTDGGPMHRSETWALYAFHTAFYTLNFGYGSAISLFILPIVVVAMFISYRVFGFKKMMKSVQSSPQEPERKE</sequence>
<feature type="transmembrane region" description="Helical" evidence="7">
    <location>
        <begin position="45"/>
        <end position="69"/>
    </location>
</feature>
<dbReference type="Proteomes" id="UP000616779">
    <property type="component" value="Unassembled WGS sequence"/>
</dbReference>
<evidence type="ECO:0000256" key="2">
    <source>
        <dbReference type="ARBA" id="ARBA00022448"/>
    </source>
</evidence>
<keyword evidence="6 7" id="KW-0472">Membrane</keyword>
<evidence type="ECO:0000256" key="4">
    <source>
        <dbReference type="ARBA" id="ARBA00022692"/>
    </source>
</evidence>
<feature type="transmembrane region" description="Helical" evidence="7">
    <location>
        <begin position="278"/>
        <end position="306"/>
    </location>
</feature>
<keyword evidence="5 7" id="KW-1133">Transmembrane helix</keyword>
<feature type="transmembrane region" description="Helical" evidence="7">
    <location>
        <begin position="235"/>
        <end position="258"/>
    </location>
</feature>
<comment type="subcellular location">
    <subcellularLocation>
        <location evidence="1 7">Cell membrane</location>
        <topology evidence="1 7">Multi-pass membrane protein</topology>
    </subcellularLocation>
</comment>
<evidence type="ECO:0000259" key="8">
    <source>
        <dbReference type="PROSITE" id="PS50928"/>
    </source>
</evidence>
<evidence type="ECO:0000256" key="5">
    <source>
        <dbReference type="ARBA" id="ARBA00022989"/>
    </source>
</evidence>
<feature type="transmembrane region" description="Helical" evidence="7">
    <location>
        <begin position="178"/>
        <end position="199"/>
    </location>
</feature>
<reference evidence="9 10" key="1">
    <citation type="submission" date="2019-10" db="EMBL/GenBank/DDBJ databases">
        <title>Description of Paenibacillus terrestris sp. nov.</title>
        <authorList>
            <person name="Carlier A."/>
            <person name="Qi S."/>
        </authorList>
    </citation>
    <scope>NUCLEOTIDE SEQUENCE [LARGE SCALE GENOMIC DNA]</scope>
    <source>
        <strain evidence="9 10">LMG 31458</strain>
    </source>
</reference>
<evidence type="ECO:0000256" key="7">
    <source>
        <dbReference type="RuleBase" id="RU363032"/>
    </source>
</evidence>
<comment type="caution">
    <text evidence="9">The sequence shown here is derived from an EMBL/GenBank/DDBJ whole genome shotgun (WGS) entry which is preliminary data.</text>
</comment>
<comment type="similarity">
    <text evidence="7">Belongs to the binding-protein-dependent transport system permease family.</text>
</comment>
<evidence type="ECO:0000313" key="10">
    <source>
        <dbReference type="Proteomes" id="UP000616779"/>
    </source>
</evidence>